<keyword evidence="3" id="KW-1185">Reference proteome</keyword>
<dbReference type="Pfam" id="PF04299">
    <property type="entry name" value="FMN_bind_2"/>
    <property type="match status" value="1"/>
</dbReference>
<sequence>MHPNPGFRKTARAEALAFARTRSFGILASSGADAPDLAHIPFLLNENGTEAQLHLARSNPIARACTGPLPVKLAVSGPDGYISPDWYAMEDQVPTWNYVAVHLTGTLHPLPLEALPEMLAAQSAGFETFLPKPPWTMDKLSEETLARLMRMIQPFRLDVTAVDSTYKLSQNKPDSARLSAARHVPDGFGTELRQLSDLMRTPPPEGPEKG</sequence>
<comment type="caution">
    <text evidence="2">The sequence shown here is derived from an EMBL/GenBank/DDBJ whole genome shotgun (WGS) entry which is preliminary data.</text>
</comment>
<dbReference type="PANTHER" id="PTHR35802">
    <property type="entry name" value="PROTEASE SYNTHASE AND SPORULATION PROTEIN PAI 2"/>
    <property type="match status" value="1"/>
</dbReference>
<dbReference type="Proteomes" id="UP000675940">
    <property type="component" value="Unassembled WGS sequence"/>
</dbReference>
<evidence type="ECO:0000313" key="3">
    <source>
        <dbReference type="Proteomes" id="UP000675940"/>
    </source>
</evidence>
<dbReference type="PANTHER" id="PTHR35802:SF1">
    <property type="entry name" value="PROTEASE SYNTHASE AND SPORULATION PROTEIN PAI 2"/>
    <property type="match status" value="1"/>
</dbReference>
<protein>
    <submittedName>
        <fullName evidence="2">FMN-binding negative transcriptional regulator</fullName>
    </submittedName>
</protein>
<evidence type="ECO:0000313" key="2">
    <source>
        <dbReference type="EMBL" id="MBP0482268.1"/>
    </source>
</evidence>
<feature type="region of interest" description="Disordered" evidence="1">
    <location>
        <begin position="191"/>
        <end position="210"/>
    </location>
</feature>
<dbReference type="SUPFAM" id="SSF50475">
    <property type="entry name" value="FMN-binding split barrel"/>
    <property type="match status" value="1"/>
</dbReference>
<dbReference type="RefSeq" id="WP_209360124.1">
    <property type="nucleotide sequence ID" value="NZ_JAGISH010000003.1"/>
</dbReference>
<dbReference type="InterPro" id="IPR012349">
    <property type="entry name" value="Split_barrel_FMN-bd"/>
</dbReference>
<name>A0A940RZR7_9RHOB</name>
<accession>A0A940RZR7</accession>
<dbReference type="PIRSF" id="PIRSF010372">
    <property type="entry name" value="PaiB"/>
    <property type="match status" value="1"/>
</dbReference>
<dbReference type="AlphaFoldDB" id="A0A940RZR7"/>
<proteinExistence type="predicted"/>
<dbReference type="Gene3D" id="2.30.110.10">
    <property type="entry name" value="Electron Transport, Fmn-binding Protein, Chain A"/>
    <property type="match status" value="1"/>
</dbReference>
<organism evidence="2 3">
    <name type="scientific">Sagittula salina</name>
    <dbReference type="NCBI Taxonomy" id="2820268"/>
    <lineage>
        <taxon>Bacteria</taxon>
        <taxon>Pseudomonadati</taxon>
        <taxon>Pseudomonadota</taxon>
        <taxon>Alphaproteobacteria</taxon>
        <taxon>Rhodobacterales</taxon>
        <taxon>Roseobacteraceae</taxon>
        <taxon>Sagittula</taxon>
    </lineage>
</organism>
<evidence type="ECO:0000256" key="1">
    <source>
        <dbReference type="SAM" id="MobiDB-lite"/>
    </source>
</evidence>
<gene>
    <name evidence="2" type="ORF">J5474_07160</name>
</gene>
<reference evidence="2" key="1">
    <citation type="submission" date="2021-03" db="EMBL/GenBank/DDBJ databases">
        <title>Sagittula salina sp. nov. strain M10.9X isolated from the marine waste.</title>
        <authorList>
            <person name="Satari L."/>
            <person name="Molina-Menor E."/>
            <person name="Vidal-Verdu A."/>
            <person name="Pascual J."/>
            <person name="Pereto J."/>
            <person name="Porcar M."/>
        </authorList>
    </citation>
    <scope>NUCLEOTIDE SEQUENCE</scope>
    <source>
        <strain evidence="2">M10.9X</strain>
    </source>
</reference>
<feature type="compositionally biased region" description="Pro residues" evidence="1">
    <location>
        <begin position="201"/>
        <end position="210"/>
    </location>
</feature>
<dbReference type="EMBL" id="JAGISH010000003">
    <property type="protein sequence ID" value="MBP0482268.1"/>
    <property type="molecule type" value="Genomic_DNA"/>
</dbReference>
<dbReference type="InterPro" id="IPR007396">
    <property type="entry name" value="TR_PAI2-type"/>
</dbReference>